<proteinExistence type="predicted"/>
<accession>A0A9D4FAG9</accession>
<evidence type="ECO:0000313" key="2">
    <source>
        <dbReference type="EMBL" id="KAH3792227.1"/>
    </source>
</evidence>
<name>A0A9D4FAG9_DREPO</name>
<reference evidence="2" key="1">
    <citation type="journal article" date="2019" name="bioRxiv">
        <title>The Genome of the Zebra Mussel, Dreissena polymorpha: A Resource for Invasive Species Research.</title>
        <authorList>
            <person name="McCartney M.A."/>
            <person name="Auch B."/>
            <person name="Kono T."/>
            <person name="Mallez S."/>
            <person name="Zhang Y."/>
            <person name="Obille A."/>
            <person name="Becker A."/>
            <person name="Abrahante J.E."/>
            <person name="Garbe J."/>
            <person name="Badalamenti J.P."/>
            <person name="Herman A."/>
            <person name="Mangelson H."/>
            <person name="Liachko I."/>
            <person name="Sullivan S."/>
            <person name="Sone E.D."/>
            <person name="Koren S."/>
            <person name="Silverstein K.A.T."/>
            <person name="Beckman K.B."/>
            <person name="Gohl D.M."/>
        </authorList>
    </citation>
    <scope>NUCLEOTIDE SEQUENCE</scope>
    <source>
        <strain evidence="2">Duluth1</strain>
        <tissue evidence="2">Whole animal</tissue>
    </source>
</reference>
<feature type="transmembrane region" description="Helical" evidence="1">
    <location>
        <begin position="12"/>
        <end position="32"/>
    </location>
</feature>
<keyword evidence="1" id="KW-0812">Transmembrane</keyword>
<evidence type="ECO:0000256" key="1">
    <source>
        <dbReference type="SAM" id="Phobius"/>
    </source>
</evidence>
<evidence type="ECO:0000313" key="3">
    <source>
        <dbReference type="Proteomes" id="UP000828390"/>
    </source>
</evidence>
<organism evidence="2 3">
    <name type="scientific">Dreissena polymorpha</name>
    <name type="common">Zebra mussel</name>
    <name type="synonym">Mytilus polymorpha</name>
    <dbReference type="NCBI Taxonomy" id="45954"/>
    <lineage>
        <taxon>Eukaryota</taxon>
        <taxon>Metazoa</taxon>
        <taxon>Spiralia</taxon>
        <taxon>Lophotrochozoa</taxon>
        <taxon>Mollusca</taxon>
        <taxon>Bivalvia</taxon>
        <taxon>Autobranchia</taxon>
        <taxon>Heteroconchia</taxon>
        <taxon>Euheterodonta</taxon>
        <taxon>Imparidentia</taxon>
        <taxon>Neoheterodontei</taxon>
        <taxon>Myida</taxon>
        <taxon>Dreissenoidea</taxon>
        <taxon>Dreissenidae</taxon>
        <taxon>Dreissena</taxon>
    </lineage>
</organism>
<keyword evidence="1" id="KW-1133">Transmembrane helix</keyword>
<comment type="caution">
    <text evidence="2">The sequence shown here is derived from an EMBL/GenBank/DDBJ whole genome shotgun (WGS) entry which is preliminary data.</text>
</comment>
<dbReference type="AlphaFoldDB" id="A0A9D4FAG9"/>
<dbReference type="Proteomes" id="UP000828390">
    <property type="component" value="Unassembled WGS sequence"/>
</dbReference>
<keyword evidence="1" id="KW-0472">Membrane</keyword>
<reference evidence="2" key="2">
    <citation type="submission" date="2020-11" db="EMBL/GenBank/DDBJ databases">
        <authorList>
            <person name="McCartney M.A."/>
            <person name="Auch B."/>
            <person name="Kono T."/>
            <person name="Mallez S."/>
            <person name="Becker A."/>
            <person name="Gohl D.M."/>
            <person name="Silverstein K.A.T."/>
            <person name="Koren S."/>
            <person name="Bechman K.B."/>
            <person name="Herman A."/>
            <person name="Abrahante J.E."/>
            <person name="Garbe J."/>
        </authorList>
    </citation>
    <scope>NUCLEOTIDE SEQUENCE</scope>
    <source>
        <strain evidence="2">Duluth1</strain>
        <tissue evidence="2">Whole animal</tissue>
    </source>
</reference>
<dbReference type="EMBL" id="JAIWYP010000007">
    <property type="protein sequence ID" value="KAH3792227.1"/>
    <property type="molecule type" value="Genomic_DNA"/>
</dbReference>
<protein>
    <submittedName>
        <fullName evidence="2">Uncharacterized protein</fullName>
    </submittedName>
</protein>
<sequence>MEKNPQQPLVHWLYCLAVVCVVYVGLATAYDLHASPKIKMDMAELGEKGSKSIIDDHFCDDDVTIVKINGVTASHLRKRDARGKLKNETSKVIPSTSEKISFEDLEKIYLINKTMNYLVQIYFSAIYLNDTINNVTSSTDMTSNHSVANTIRTIPLLNRMLQQLNDMPDLNSLRAVLGGVTHSVSSGQVQSADLTSFCCNMAG</sequence>
<gene>
    <name evidence="2" type="ORF">DPMN_145718</name>
</gene>
<keyword evidence="3" id="KW-1185">Reference proteome</keyword>